<dbReference type="NCBIfam" id="TIGR02075">
    <property type="entry name" value="pyrH_bact"/>
    <property type="match status" value="1"/>
</dbReference>
<dbReference type="Pfam" id="PF00889">
    <property type="entry name" value="EF_TS"/>
    <property type="match status" value="2"/>
</dbReference>
<feature type="domain" description="Translation elongation factor EFTs/EF1B dimerisation" evidence="14">
    <location>
        <begin position="26"/>
        <end position="107"/>
    </location>
</feature>
<dbReference type="Pfam" id="PF00696">
    <property type="entry name" value="AA_kinase"/>
    <property type="match status" value="1"/>
</dbReference>
<protein>
    <recommendedName>
        <fullName evidence="11">Elongation factor Ts, mitochondrial</fullName>
        <shortName evidence="11">EF-Ts</shortName>
        <shortName evidence="11">EF-TsMt</shortName>
    </recommendedName>
</protein>
<keyword evidence="9 11" id="KW-0648">Protein biosynthesis</keyword>
<keyword evidence="6 11" id="KW-0251">Elongation factor</keyword>
<dbReference type="InterPro" id="IPR001816">
    <property type="entry name" value="Transl_elong_EFTs/EF1B"/>
</dbReference>
<evidence type="ECO:0000259" key="15">
    <source>
        <dbReference type="Pfam" id="PF01765"/>
    </source>
</evidence>
<keyword evidence="8" id="KW-0067">ATP-binding</keyword>
<feature type="coiled-coil region" evidence="12">
    <location>
        <begin position="557"/>
        <end position="584"/>
    </location>
</feature>
<dbReference type="InterPro" id="IPR036191">
    <property type="entry name" value="RRF_sf"/>
</dbReference>
<evidence type="ECO:0000256" key="10">
    <source>
        <dbReference type="ARBA" id="ARBA00022975"/>
    </source>
</evidence>
<keyword evidence="5" id="KW-0547">Nucleotide-binding</keyword>
<evidence type="ECO:0000313" key="16">
    <source>
        <dbReference type="EMBL" id="CAF0793647.1"/>
    </source>
</evidence>
<comment type="subcellular location">
    <subcellularLocation>
        <location evidence="11">Mitochondrion</location>
    </subcellularLocation>
</comment>
<evidence type="ECO:0000256" key="4">
    <source>
        <dbReference type="ARBA" id="ARBA00022679"/>
    </source>
</evidence>
<dbReference type="InterPro" id="IPR014039">
    <property type="entry name" value="Transl_elong_EFTs/EF1B_dimer"/>
</dbReference>
<comment type="caution">
    <text evidence="17">The sequence shown here is derived from an EMBL/GenBank/DDBJ whole genome shotgun (WGS) entry which is preliminary data.</text>
</comment>
<keyword evidence="11" id="KW-0496">Mitochondrion</keyword>
<accession>A0A8S2GXL2</accession>
<evidence type="ECO:0000256" key="1">
    <source>
        <dbReference type="ARBA" id="ARBA00004791"/>
    </source>
</evidence>
<dbReference type="EMBL" id="CAJNOK010001101">
    <property type="protein sequence ID" value="CAF0793647.1"/>
    <property type="molecule type" value="Genomic_DNA"/>
</dbReference>
<dbReference type="SUPFAM" id="SSF55194">
    <property type="entry name" value="Ribosome recycling factor, RRF"/>
    <property type="match status" value="1"/>
</dbReference>
<dbReference type="HAMAP" id="MF_00050">
    <property type="entry name" value="EF_Ts"/>
    <property type="match status" value="1"/>
</dbReference>
<dbReference type="GO" id="GO:0003746">
    <property type="term" value="F:translation elongation factor activity"/>
    <property type="evidence" value="ECO:0007669"/>
    <property type="project" value="UniProtKB-UniRule"/>
</dbReference>
<proteinExistence type="inferred from homology"/>
<keyword evidence="12" id="KW-0175">Coiled coil</keyword>
<sequence length="603" mass="65929">MAKAAKKGGELATEGITKAIQEKNDAILFELNSQTDFTAQNEIFLKLAHSISECATKSAAAITDSIDHLKLDGGVTIADACLSATGTIGEKIAIRRVQKLTKQDGDIFGIGDAHCRNEPALLGQKRGKPAAFADKIVQGKLSKLLSENCLVDQPYVKEPALKVSELLKNANTSIRAYVRFEVGEGIEKSKHDFAKEVADQMKASAKILLKVSGEHLKGDGQLILDQDRLKELALQIKDISTRYELGIVVGGGNIWRGAVASNIGMDRAQADYMGMLATIMNALAIQNACEQNGVESIVYSAIEAPKIAEPYIRRNAINNLKKGRVAIFAGGTGYPFFTTDTAAALRAADIGAKYILMGKNGVDGVYSQDPKLDLNAKFYPRISFDQVLSDNLKVMDPTALTLCRENGIKIIIFNIQGATSIVDALQQKKFKSGSKEKFTHLQTEFGKLRTGRASPSLLDDVQVESYGAFVPLKKLCNVQVPEARQLVVIPYDRANVAEVVKALTKANLGTNPVADSDRVRLNFPAPTEDSRKVLAKKARELGELAKIQLRNVRQDIHKKFKADKSLTEDDLREYEENLNKVTKIETTAIDEAVRIKEKEILTL</sequence>
<evidence type="ECO:0000256" key="9">
    <source>
        <dbReference type="ARBA" id="ARBA00022917"/>
    </source>
</evidence>
<dbReference type="NCBIfam" id="TIGR00496">
    <property type="entry name" value="frr"/>
    <property type="match status" value="1"/>
</dbReference>
<keyword evidence="4" id="KW-0808">Transferase</keyword>
<dbReference type="InterPro" id="IPR015963">
    <property type="entry name" value="Uridylate_kinase_bac"/>
</dbReference>
<reference evidence="17" key="1">
    <citation type="submission" date="2021-02" db="EMBL/GenBank/DDBJ databases">
        <authorList>
            <person name="Nowell W R."/>
        </authorList>
    </citation>
    <scope>NUCLEOTIDE SEQUENCE</scope>
</reference>
<dbReference type="EMBL" id="CAJOBA010001100">
    <property type="protein sequence ID" value="CAF3576413.1"/>
    <property type="molecule type" value="Genomic_DNA"/>
</dbReference>
<evidence type="ECO:0000259" key="13">
    <source>
        <dbReference type="Pfam" id="PF00696"/>
    </source>
</evidence>
<dbReference type="AlphaFoldDB" id="A0A8S2GXL2"/>
<feature type="domain" description="Ribosome recycling factor" evidence="15">
    <location>
        <begin position="441"/>
        <end position="601"/>
    </location>
</feature>
<evidence type="ECO:0000256" key="6">
    <source>
        <dbReference type="ARBA" id="ARBA00022768"/>
    </source>
</evidence>
<dbReference type="GO" id="GO:0006225">
    <property type="term" value="P:UDP biosynthetic process"/>
    <property type="evidence" value="ECO:0007669"/>
    <property type="project" value="TreeGrafter"/>
</dbReference>
<dbReference type="CDD" id="cd04254">
    <property type="entry name" value="AAK_UMPK-PyrH-Ec"/>
    <property type="match status" value="1"/>
</dbReference>
<comment type="pathway">
    <text evidence="1">Pyrimidine metabolism; CTP biosynthesis via de novo pathway; UDP from UMP (UMPK route): step 1/1.</text>
</comment>
<keyword evidence="10" id="KW-0665">Pyrimidine biosynthesis</keyword>
<dbReference type="Gene3D" id="3.30.479.20">
    <property type="entry name" value="Elongation factor Ts, dimerisation domain"/>
    <property type="match status" value="2"/>
</dbReference>
<evidence type="ECO:0000256" key="12">
    <source>
        <dbReference type="SAM" id="Coils"/>
    </source>
</evidence>
<dbReference type="SUPFAM" id="SSF54713">
    <property type="entry name" value="Elongation factor Ts (EF-Ts), dimerisation domain"/>
    <property type="match status" value="2"/>
</dbReference>
<dbReference type="PANTHER" id="PTHR42833">
    <property type="entry name" value="URIDYLATE KINASE"/>
    <property type="match status" value="1"/>
</dbReference>
<feature type="domain" description="Translation elongation factor EFTs/EF1B dimerisation" evidence="14">
    <location>
        <begin position="124"/>
        <end position="184"/>
    </location>
</feature>
<dbReference type="PANTHER" id="PTHR42833:SF4">
    <property type="entry name" value="URIDYLATE KINASE PUMPKIN, CHLOROPLASTIC"/>
    <property type="match status" value="1"/>
</dbReference>
<dbReference type="SUPFAM" id="SSF53633">
    <property type="entry name" value="Carbamate kinase-like"/>
    <property type="match status" value="1"/>
</dbReference>
<dbReference type="Gene3D" id="3.30.1360.40">
    <property type="match status" value="1"/>
</dbReference>
<dbReference type="InterPro" id="IPR036402">
    <property type="entry name" value="EF-Ts_dimer_sf"/>
</dbReference>
<dbReference type="Gene3D" id="1.10.132.20">
    <property type="entry name" value="Ribosome-recycling factor"/>
    <property type="match status" value="1"/>
</dbReference>
<organism evidence="17 18">
    <name type="scientific">Didymodactylos carnosus</name>
    <dbReference type="NCBI Taxonomy" id="1234261"/>
    <lineage>
        <taxon>Eukaryota</taxon>
        <taxon>Metazoa</taxon>
        <taxon>Spiralia</taxon>
        <taxon>Gnathifera</taxon>
        <taxon>Rotifera</taxon>
        <taxon>Eurotatoria</taxon>
        <taxon>Bdelloidea</taxon>
        <taxon>Philodinida</taxon>
        <taxon>Philodinidae</taxon>
        <taxon>Didymodactylos</taxon>
    </lineage>
</organism>
<gene>
    <name evidence="16" type="ORF">OVA965_LOCUS4270</name>
    <name evidence="17" type="ORF">TMI583_LOCUS4265</name>
</gene>
<evidence type="ECO:0000256" key="5">
    <source>
        <dbReference type="ARBA" id="ARBA00022741"/>
    </source>
</evidence>
<evidence type="ECO:0000313" key="17">
    <source>
        <dbReference type="EMBL" id="CAF3576413.1"/>
    </source>
</evidence>
<evidence type="ECO:0000259" key="14">
    <source>
        <dbReference type="Pfam" id="PF00889"/>
    </source>
</evidence>
<dbReference type="Proteomes" id="UP000682733">
    <property type="component" value="Unassembled WGS sequence"/>
</dbReference>
<dbReference type="Pfam" id="PF01765">
    <property type="entry name" value="RRF"/>
    <property type="match status" value="1"/>
</dbReference>
<dbReference type="Gene3D" id="3.40.1160.10">
    <property type="entry name" value="Acetylglutamate kinase-like"/>
    <property type="match status" value="1"/>
</dbReference>
<dbReference type="FunFam" id="3.40.1160.10:FF:000001">
    <property type="entry name" value="Uridylate kinase"/>
    <property type="match status" value="1"/>
</dbReference>
<evidence type="ECO:0000256" key="2">
    <source>
        <dbReference type="ARBA" id="ARBA00005912"/>
    </source>
</evidence>
<comment type="similarity">
    <text evidence="2">Belongs to the RRF family.</text>
</comment>
<dbReference type="GO" id="GO:0005524">
    <property type="term" value="F:ATP binding"/>
    <property type="evidence" value="ECO:0007669"/>
    <property type="project" value="UniProtKB-KW"/>
</dbReference>
<dbReference type="HAMAP" id="MF_00040">
    <property type="entry name" value="RRF"/>
    <property type="match status" value="1"/>
</dbReference>
<dbReference type="GO" id="GO:0005739">
    <property type="term" value="C:mitochondrion"/>
    <property type="evidence" value="ECO:0007669"/>
    <property type="project" value="UniProtKB-SubCell"/>
</dbReference>
<dbReference type="InterPro" id="IPR001048">
    <property type="entry name" value="Asp/Glu/Uridylate_kinase"/>
</dbReference>
<dbReference type="GO" id="GO:0033862">
    <property type="term" value="F:UMP kinase activity"/>
    <property type="evidence" value="ECO:0007669"/>
    <property type="project" value="InterPro"/>
</dbReference>
<dbReference type="InterPro" id="IPR023584">
    <property type="entry name" value="Ribosome_recyc_fac_dom"/>
</dbReference>
<evidence type="ECO:0000313" key="18">
    <source>
        <dbReference type="Proteomes" id="UP000682733"/>
    </source>
</evidence>
<evidence type="ECO:0000256" key="3">
    <source>
        <dbReference type="ARBA" id="ARBA00007614"/>
    </source>
</evidence>
<dbReference type="Proteomes" id="UP000677228">
    <property type="component" value="Unassembled WGS sequence"/>
</dbReference>
<dbReference type="InterPro" id="IPR002661">
    <property type="entry name" value="Ribosome_recyc_fac"/>
</dbReference>
<evidence type="ECO:0000256" key="7">
    <source>
        <dbReference type="ARBA" id="ARBA00022777"/>
    </source>
</evidence>
<dbReference type="HAMAP" id="MF_01220_B">
    <property type="entry name" value="PyrH_B"/>
    <property type="match status" value="1"/>
</dbReference>
<comment type="similarity">
    <text evidence="11">Belongs to the EF-Ts family.</text>
</comment>
<dbReference type="InterPro" id="IPR036393">
    <property type="entry name" value="AceGlu_kinase-like_sf"/>
</dbReference>
<feature type="domain" description="Aspartate/glutamate/uridylate kinase" evidence="13">
    <location>
        <begin position="207"/>
        <end position="414"/>
    </location>
</feature>
<name>A0A8S2GXL2_9BILA</name>
<comment type="similarity">
    <text evidence="3">Belongs to the UMP kinase family.</text>
</comment>
<evidence type="ECO:0000256" key="8">
    <source>
        <dbReference type="ARBA" id="ARBA00022840"/>
    </source>
</evidence>
<keyword evidence="7" id="KW-0418">Kinase</keyword>
<comment type="function">
    <text evidence="11">Associates with the EF-Tu.GDP complex and induces the exchange of GDP to GTP. It remains bound to the aminoacyl-tRNA.EF-Tu.GTP complex up to the GTP hydrolysis stage on the ribosome.</text>
</comment>
<evidence type="ECO:0000256" key="11">
    <source>
        <dbReference type="HAMAP-Rule" id="MF_03135"/>
    </source>
</evidence>
<dbReference type="FunFam" id="3.30.1360.40:FF:000001">
    <property type="entry name" value="Ribosome-recycling factor"/>
    <property type="match status" value="1"/>
</dbReference>